<dbReference type="InterPro" id="IPR013087">
    <property type="entry name" value="Znf_C2H2_type"/>
</dbReference>
<evidence type="ECO:0000256" key="3">
    <source>
        <dbReference type="ARBA" id="ARBA00022737"/>
    </source>
</evidence>
<keyword evidence="10" id="KW-1185">Reference proteome</keyword>
<dbReference type="Pfam" id="PF25429">
    <property type="entry name" value="zf-POGZ"/>
    <property type="match status" value="1"/>
</dbReference>
<dbReference type="EMBL" id="CAXITT010000089">
    <property type="protein sequence ID" value="CAL1531446.1"/>
    <property type="molecule type" value="Genomic_DNA"/>
</dbReference>
<dbReference type="PANTHER" id="PTHR24406">
    <property type="entry name" value="TRANSCRIPTIONAL REPRESSOR CTCFL-RELATED"/>
    <property type="match status" value="1"/>
</dbReference>
<proteinExistence type="predicted"/>
<organism evidence="9 10">
    <name type="scientific">Lymnaea stagnalis</name>
    <name type="common">Great pond snail</name>
    <name type="synonym">Helix stagnalis</name>
    <dbReference type="NCBI Taxonomy" id="6523"/>
    <lineage>
        <taxon>Eukaryota</taxon>
        <taxon>Metazoa</taxon>
        <taxon>Spiralia</taxon>
        <taxon>Lophotrochozoa</taxon>
        <taxon>Mollusca</taxon>
        <taxon>Gastropoda</taxon>
        <taxon>Heterobranchia</taxon>
        <taxon>Euthyneura</taxon>
        <taxon>Panpulmonata</taxon>
        <taxon>Hygrophila</taxon>
        <taxon>Lymnaeoidea</taxon>
        <taxon>Lymnaeidae</taxon>
        <taxon>Lymnaea</taxon>
    </lineage>
</organism>
<evidence type="ECO:0000256" key="7">
    <source>
        <dbReference type="PROSITE-ProRule" id="PRU00042"/>
    </source>
</evidence>
<dbReference type="InterPro" id="IPR057618">
    <property type="entry name" value="Znf_POGZ/Z280C-D-like"/>
</dbReference>
<dbReference type="AlphaFoldDB" id="A0AAV2HH41"/>
<evidence type="ECO:0000313" key="10">
    <source>
        <dbReference type="Proteomes" id="UP001497497"/>
    </source>
</evidence>
<keyword evidence="5" id="KW-0862">Zinc</keyword>
<sequence length="528" mass="60595">MQLPTEGHGVQLPTEGHGVQLLTQGHEVQLPLKWAPVKPISSSYSLRIQQYKKTKPYLKKRKTRRPKPRGISVALDEYYYGRLEGVPNYQEEKDSFRFECFHCGKVLYNNVRTMLHINRHLYPEWVVDLDSGNLAGCLKCNRDFDNPFEMQTHYDKDHLKQDNPQCRICERKFSDVHRHMETQHNICEMPYICQLCKFRSSMHSDVVHHFVTKHNRSEFLLCLLCLHVMKRPRSNGNSGNKLNYYYYHHLRGHGIQRKGCNLGCNRCKLIFRTKTELVEHRRTDHLPYQERVNEIDAKYSTPGQVEKESGNVGGVSCLNAPAVRKSMDNELVIPPGVSKLGCIECKRLVGIPDHFRKYSCCSLCRFATNCRFAYSHHVTGSHCGQLTEAASHTPNQGRMEEQFYCACGFVSNYGNLIANHLVACSKSSCSKYVCPASALEELDQDMEIKEEIESGDETNMGNKAADGCMSDNDGEVKYGYTQAFSDMVDEDKHRYSKALSDIVSEDKLKQEVKEEVAMEIIQDTEEFS</sequence>
<evidence type="ECO:0000256" key="6">
    <source>
        <dbReference type="ARBA" id="ARBA00023242"/>
    </source>
</evidence>
<evidence type="ECO:0000313" key="9">
    <source>
        <dbReference type="EMBL" id="CAL1531446.1"/>
    </source>
</evidence>
<dbReference type="PROSITE" id="PS00028">
    <property type="entry name" value="ZINC_FINGER_C2H2_1"/>
    <property type="match status" value="3"/>
</dbReference>
<protein>
    <recommendedName>
        <fullName evidence="8">C2H2-type domain-containing protein</fullName>
    </recommendedName>
</protein>
<comment type="caution">
    <text evidence="9">The sequence shown here is derived from an EMBL/GenBank/DDBJ whole genome shotgun (WGS) entry which is preliminary data.</text>
</comment>
<evidence type="ECO:0000256" key="5">
    <source>
        <dbReference type="ARBA" id="ARBA00022833"/>
    </source>
</evidence>
<dbReference type="Proteomes" id="UP001497497">
    <property type="component" value="Unassembled WGS sequence"/>
</dbReference>
<dbReference type="InterPro" id="IPR050888">
    <property type="entry name" value="ZnF_C2H2-type_TF"/>
</dbReference>
<evidence type="ECO:0000259" key="8">
    <source>
        <dbReference type="PROSITE" id="PS50157"/>
    </source>
</evidence>
<accession>A0AAV2HH41</accession>
<gene>
    <name evidence="9" type="ORF">GSLYS_00005541001</name>
</gene>
<dbReference type="GO" id="GO:0005634">
    <property type="term" value="C:nucleus"/>
    <property type="evidence" value="ECO:0007669"/>
    <property type="project" value="UniProtKB-SubCell"/>
</dbReference>
<name>A0AAV2HH41_LYMST</name>
<keyword evidence="2" id="KW-0479">Metal-binding</keyword>
<dbReference type="SMART" id="SM00355">
    <property type="entry name" value="ZnF_C2H2"/>
    <property type="match status" value="6"/>
</dbReference>
<keyword evidence="4 7" id="KW-0863">Zinc-finger</keyword>
<dbReference type="PROSITE" id="PS50157">
    <property type="entry name" value="ZINC_FINGER_C2H2_2"/>
    <property type="match status" value="1"/>
</dbReference>
<feature type="domain" description="C2H2-type" evidence="8">
    <location>
        <begin position="262"/>
        <end position="290"/>
    </location>
</feature>
<evidence type="ECO:0000256" key="2">
    <source>
        <dbReference type="ARBA" id="ARBA00022723"/>
    </source>
</evidence>
<evidence type="ECO:0000256" key="1">
    <source>
        <dbReference type="ARBA" id="ARBA00004123"/>
    </source>
</evidence>
<dbReference type="GO" id="GO:0008270">
    <property type="term" value="F:zinc ion binding"/>
    <property type="evidence" value="ECO:0007669"/>
    <property type="project" value="UniProtKB-KW"/>
</dbReference>
<comment type="subcellular location">
    <subcellularLocation>
        <location evidence="1">Nucleus</location>
    </subcellularLocation>
</comment>
<evidence type="ECO:0000256" key="4">
    <source>
        <dbReference type="ARBA" id="ARBA00022771"/>
    </source>
</evidence>
<keyword evidence="6" id="KW-0539">Nucleus</keyword>
<dbReference type="GO" id="GO:0003677">
    <property type="term" value="F:DNA binding"/>
    <property type="evidence" value="ECO:0007669"/>
    <property type="project" value="UniProtKB-KW"/>
</dbReference>
<keyword evidence="3" id="KW-0677">Repeat</keyword>
<reference evidence="9 10" key="1">
    <citation type="submission" date="2024-04" db="EMBL/GenBank/DDBJ databases">
        <authorList>
            <consortium name="Genoscope - CEA"/>
            <person name="William W."/>
        </authorList>
    </citation>
    <scope>NUCLEOTIDE SEQUENCE [LARGE SCALE GENOMIC DNA]</scope>
</reference>